<evidence type="ECO:0000313" key="2">
    <source>
        <dbReference type="Proteomes" id="UP001151752"/>
    </source>
</evidence>
<accession>A0A9Q0WJ23</accession>
<keyword evidence="2" id="KW-1185">Reference proteome</keyword>
<proteinExistence type="predicted"/>
<protein>
    <submittedName>
        <fullName evidence="1">Uncharacterized protein</fullName>
    </submittedName>
</protein>
<comment type="caution">
    <text evidence="1">The sequence shown here is derived from an EMBL/GenBank/DDBJ whole genome shotgun (WGS) entry which is preliminary data.</text>
</comment>
<reference evidence="1" key="1">
    <citation type="submission" date="2022-11" db="EMBL/GenBank/DDBJ databases">
        <authorList>
            <person name="Hyden B.L."/>
            <person name="Feng K."/>
            <person name="Yates T."/>
            <person name="Jawdy S."/>
            <person name="Smart L.B."/>
            <person name="Muchero W."/>
        </authorList>
    </citation>
    <scope>NUCLEOTIDE SEQUENCE</scope>
    <source>
        <tissue evidence="1">Shoot tip</tissue>
    </source>
</reference>
<evidence type="ECO:0000313" key="1">
    <source>
        <dbReference type="EMBL" id="KAJ6768136.1"/>
    </source>
</evidence>
<organism evidence="1 2">
    <name type="scientific">Salix koriyanagi</name>
    <dbReference type="NCBI Taxonomy" id="2511006"/>
    <lineage>
        <taxon>Eukaryota</taxon>
        <taxon>Viridiplantae</taxon>
        <taxon>Streptophyta</taxon>
        <taxon>Embryophyta</taxon>
        <taxon>Tracheophyta</taxon>
        <taxon>Spermatophyta</taxon>
        <taxon>Magnoliopsida</taxon>
        <taxon>eudicotyledons</taxon>
        <taxon>Gunneridae</taxon>
        <taxon>Pentapetalae</taxon>
        <taxon>rosids</taxon>
        <taxon>fabids</taxon>
        <taxon>Malpighiales</taxon>
        <taxon>Salicaceae</taxon>
        <taxon>Saliceae</taxon>
        <taxon>Salix</taxon>
    </lineage>
</organism>
<reference evidence="1" key="2">
    <citation type="journal article" date="2023" name="Int. J. Mol. Sci.">
        <title>De Novo Assembly and Annotation of 11 Diverse Shrub Willow (Salix) Genomes Reveals Novel Gene Organization in Sex-Linked Regions.</title>
        <authorList>
            <person name="Hyden B."/>
            <person name="Feng K."/>
            <person name="Yates T.B."/>
            <person name="Jawdy S."/>
            <person name="Cereghino C."/>
            <person name="Smart L.B."/>
            <person name="Muchero W."/>
        </authorList>
    </citation>
    <scope>NUCLEOTIDE SEQUENCE</scope>
    <source>
        <tissue evidence="1">Shoot tip</tissue>
    </source>
</reference>
<name>A0A9Q0WJ23_9ROSI</name>
<gene>
    <name evidence="1" type="ORF">OIU74_021908</name>
</gene>
<dbReference type="Proteomes" id="UP001151752">
    <property type="component" value="Chromosome 8"/>
</dbReference>
<sequence length="117" mass="13632">MARVVPINVMTVTEMVKRKRWEVRQEYVYYVYVIHPMSYAARLAMNNNAFGLSQFTIRSIKLEKRCMIDLLRRDTRAVYAQPIQSNPLRRDGGPVRGTHNRAWSGHWPRSGAVVGRI</sequence>
<dbReference type="EMBL" id="JAPFFM010000003">
    <property type="protein sequence ID" value="KAJ6768136.1"/>
    <property type="molecule type" value="Genomic_DNA"/>
</dbReference>
<dbReference type="AlphaFoldDB" id="A0A9Q0WJ23"/>